<protein>
    <submittedName>
        <fullName evidence="1">Uncharacterized protein</fullName>
    </submittedName>
</protein>
<comment type="caution">
    <text evidence="1">The sequence shown here is derived from an EMBL/GenBank/DDBJ whole genome shotgun (WGS) entry which is preliminary data.</text>
</comment>
<dbReference type="EMBL" id="LSSL01007170">
    <property type="protein sequence ID" value="OLY78144.1"/>
    <property type="molecule type" value="Genomic_DNA"/>
</dbReference>
<gene>
    <name evidence="1" type="ORF">AYI68_g7817</name>
</gene>
<evidence type="ECO:0000313" key="2">
    <source>
        <dbReference type="Proteomes" id="UP000187455"/>
    </source>
</evidence>
<dbReference type="Proteomes" id="UP000187455">
    <property type="component" value="Unassembled WGS sequence"/>
</dbReference>
<proteinExistence type="predicted"/>
<accession>A0A1R0GML6</accession>
<keyword evidence="2" id="KW-1185">Reference proteome</keyword>
<evidence type="ECO:0000313" key="1">
    <source>
        <dbReference type="EMBL" id="OLY78144.1"/>
    </source>
</evidence>
<dbReference type="AlphaFoldDB" id="A0A1R0GML6"/>
<reference evidence="1 2" key="1">
    <citation type="journal article" date="2016" name="Mol. Biol. Evol.">
        <title>Genome-Wide Survey of Gut Fungi (Harpellales) Reveals the First Horizontally Transferred Ubiquitin Gene from a Mosquito Host.</title>
        <authorList>
            <person name="Wang Y."/>
            <person name="White M.M."/>
            <person name="Kvist S."/>
            <person name="Moncalvo J.M."/>
        </authorList>
    </citation>
    <scope>NUCLEOTIDE SEQUENCE [LARGE SCALE GENOMIC DNA]</scope>
    <source>
        <strain evidence="1 2">ALG-7-W6</strain>
    </source>
</reference>
<sequence length="72" mass="8259">MINKVIKAKFLALEALLKIFIIDRSTEGHQLSENLIFHQPVTSVGQNLPPDCGQNKEDFFKFLKKKETKTEV</sequence>
<name>A0A1R0GML6_9FUNG</name>
<organism evidence="1 2">
    <name type="scientific">Smittium mucronatum</name>
    <dbReference type="NCBI Taxonomy" id="133383"/>
    <lineage>
        <taxon>Eukaryota</taxon>
        <taxon>Fungi</taxon>
        <taxon>Fungi incertae sedis</taxon>
        <taxon>Zoopagomycota</taxon>
        <taxon>Kickxellomycotina</taxon>
        <taxon>Harpellomycetes</taxon>
        <taxon>Harpellales</taxon>
        <taxon>Legeriomycetaceae</taxon>
        <taxon>Smittium</taxon>
    </lineage>
</organism>